<evidence type="ECO:0000313" key="2">
    <source>
        <dbReference type="Proteomes" id="UP001305414"/>
    </source>
</evidence>
<proteinExistence type="predicted"/>
<protein>
    <submittedName>
        <fullName evidence="1">Uncharacterized protein</fullName>
    </submittedName>
</protein>
<dbReference type="AlphaFoldDB" id="A0AAN7URJ9"/>
<organism evidence="1 2">
    <name type="scientific">Xylaria bambusicola</name>
    <dbReference type="NCBI Taxonomy" id="326684"/>
    <lineage>
        <taxon>Eukaryota</taxon>
        <taxon>Fungi</taxon>
        <taxon>Dikarya</taxon>
        <taxon>Ascomycota</taxon>
        <taxon>Pezizomycotina</taxon>
        <taxon>Sordariomycetes</taxon>
        <taxon>Xylariomycetidae</taxon>
        <taxon>Xylariales</taxon>
        <taxon>Xylariaceae</taxon>
        <taxon>Xylaria</taxon>
    </lineage>
</organism>
<gene>
    <name evidence="1" type="ORF">RRF57_013315</name>
</gene>
<accession>A0AAN7URJ9</accession>
<dbReference type="Proteomes" id="UP001305414">
    <property type="component" value="Unassembled WGS sequence"/>
</dbReference>
<evidence type="ECO:0000313" key="1">
    <source>
        <dbReference type="EMBL" id="KAK5637600.1"/>
    </source>
</evidence>
<dbReference type="EMBL" id="JAWHQM010000160">
    <property type="protein sequence ID" value="KAK5637600.1"/>
    <property type="molecule type" value="Genomic_DNA"/>
</dbReference>
<reference evidence="1 2" key="1">
    <citation type="submission" date="2023-10" db="EMBL/GenBank/DDBJ databases">
        <title>Draft genome sequence of Xylaria bambusicola isolate GMP-LS, the root and basal stem rot pathogen of sugarcane in Indonesia.</title>
        <authorList>
            <person name="Selvaraj P."/>
            <person name="Muralishankar V."/>
            <person name="Muruganantham S."/>
            <person name="Sp S."/>
            <person name="Haryani S."/>
            <person name="Lau K.J.X."/>
            <person name="Naqvi N.I."/>
        </authorList>
    </citation>
    <scope>NUCLEOTIDE SEQUENCE [LARGE SCALE GENOMIC DNA]</scope>
    <source>
        <strain evidence="1">GMP-LS</strain>
    </source>
</reference>
<keyword evidence="2" id="KW-1185">Reference proteome</keyword>
<name>A0AAN7URJ9_9PEZI</name>
<comment type="caution">
    <text evidence="1">The sequence shown here is derived from an EMBL/GenBank/DDBJ whole genome shotgun (WGS) entry which is preliminary data.</text>
</comment>
<sequence>MYNCSVYLYYILISQPWSPGNRQSEPWIPSWVPDWTSPLTWQRFKRTGRSYSDTASETLRSLMTDELNRDSHLLRESFLILTRLAPASGGESRIVLESGSDSGFKTEC</sequence>